<feature type="compositionally biased region" description="Polar residues" evidence="1">
    <location>
        <begin position="49"/>
        <end position="58"/>
    </location>
</feature>
<gene>
    <name evidence="2" type="ORF">PIB30_076646</name>
</gene>
<comment type="caution">
    <text evidence="2">The sequence shown here is derived from an EMBL/GenBank/DDBJ whole genome shotgun (WGS) entry which is preliminary data.</text>
</comment>
<keyword evidence="3" id="KW-1185">Reference proteome</keyword>
<proteinExistence type="predicted"/>
<sequence>MGARVRVFQKRAKGKSLLKDGVLLKASKGEFFKDDLPKVEAKKNKESNENGQKAKSPNQPKPRGRTLCMACPRPPFLMRKFPLVARPHDPDGAGAPPHFVTTKIATTVRPRGGGGASAL</sequence>
<evidence type="ECO:0000256" key="1">
    <source>
        <dbReference type="SAM" id="MobiDB-lite"/>
    </source>
</evidence>
<feature type="region of interest" description="Disordered" evidence="1">
    <location>
        <begin position="87"/>
        <end position="119"/>
    </location>
</feature>
<feature type="compositionally biased region" description="Basic and acidic residues" evidence="1">
    <location>
        <begin position="34"/>
        <end position="48"/>
    </location>
</feature>
<evidence type="ECO:0000313" key="3">
    <source>
        <dbReference type="Proteomes" id="UP001341840"/>
    </source>
</evidence>
<evidence type="ECO:0000313" key="2">
    <source>
        <dbReference type="EMBL" id="MED6175251.1"/>
    </source>
</evidence>
<accession>A0ABU6VPV9</accession>
<reference evidence="2 3" key="1">
    <citation type="journal article" date="2023" name="Plants (Basel)">
        <title>Bridging the Gap: Combining Genomics and Transcriptomics Approaches to Understand Stylosanthes scabra, an Orphan Legume from the Brazilian Caatinga.</title>
        <authorList>
            <person name="Ferreira-Neto J.R.C."/>
            <person name="da Silva M.D."/>
            <person name="Binneck E."/>
            <person name="de Melo N.F."/>
            <person name="da Silva R.H."/>
            <person name="de Melo A.L.T.M."/>
            <person name="Pandolfi V."/>
            <person name="Bustamante F.O."/>
            <person name="Brasileiro-Vidal A.C."/>
            <person name="Benko-Iseppon A.M."/>
        </authorList>
    </citation>
    <scope>NUCLEOTIDE SEQUENCE [LARGE SCALE GENOMIC DNA]</scope>
    <source>
        <tissue evidence="2">Leaves</tissue>
    </source>
</reference>
<protein>
    <submittedName>
        <fullName evidence="2">Uncharacterized protein</fullName>
    </submittedName>
</protein>
<dbReference type="EMBL" id="JASCZI010152044">
    <property type="protein sequence ID" value="MED6175251.1"/>
    <property type="molecule type" value="Genomic_DNA"/>
</dbReference>
<feature type="region of interest" description="Disordered" evidence="1">
    <location>
        <begin position="34"/>
        <end position="68"/>
    </location>
</feature>
<dbReference type="Proteomes" id="UP001341840">
    <property type="component" value="Unassembled WGS sequence"/>
</dbReference>
<organism evidence="2 3">
    <name type="scientific">Stylosanthes scabra</name>
    <dbReference type="NCBI Taxonomy" id="79078"/>
    <lineage>
        <taxon>Eukaryota</taxon>
        <taxon>Viridiplantae</taxon>
        <taxon>Streptophyta</taxon>
        <taxon>Embryophyta</taxon>
        <taxon>Tracheophyta</taxon>
        <taxon>Spermatophyta</taxon>
        <taxon>Magnoliopsida</taxon>
        <taxon>eudicotyledons</taxon>
        <taxon>Gunneridae</taxon>
        <taxon>Pentapetalae</taxon>
        <taxon>rosids</taxon>
        <taxon>fabids</taxon>
        <taxon>Fabales</taxon>
        <taxon>Fabaceae</taxon>
        <taxon>Papilionoideae</taxon>
        <taxon>50 kb inversion clade</taxon>
        <taxon>dalbergioids sensu lato</taxon>
        <taxon>Dalbergieae</taxon>
        <taxon>Pterocarpus clade</taxon>
        <taxon>Stylosanthes</taxon>
    </lineage>
</organism>
<name>A0ABU6VPV9_9FABA</name>